<organism evidence="1 2">
    <name type="scientific">Deinococcus aerius</name>
    <dbReference type="NCBI Taxonomy" id="200253"/>
    <lineage>
        <taxon>Bacteria</taxon>
        <taxon>Thermotogati</taxon>
        <taxon>Deinococcota</taxon>
        <taxon>Deinococci</taxon>
        <taxon>Deinococcales</taxon>
        <taxon>Deinococcaceae</taxon>
        <taxon>Deinococcus</taxon>
    </lineage>
</organism>
<accession>A0A2I9CTH6</accession>
<name>A0A2I9CTH6_9DEIO</name>
<protein>
    <submittedName>
        <fullName evidence="1">Uncharacterized protein</fullName>
    </submittedName>
</protein>
<dbReference type="EMBL" id="BFAG01000003">
    <property type="protein sequence ID" value="GBF05079.1"/>
    <property type="molecule type" value="Genomic_DNA"/>
</dbReference>
<reference evidence="2" key="1">
    <citation type="submission" date="2018-01" db="EMBL/GenBank/DDBJ databases">
        <title>Draft Genome Sequence of the Radioresistant Bacterium Deinococcus aerius TR0125, Isolated from the Higher Atmosphere above Japan.</title>
        <authorList>
            <person name="Satoh K."/>
            <person name="Arai H."/>
            <person name="Sanzen T."/>
            <person name="Kawaguchi Y."/>
            <person name="Hayashi H."/>
            <person name="Yokobori S."/>
            <person name="Yamagishi A."/>
            <person name="Oono Y."/>
            <person name="Narumi I."/>
        </authorList>
    </citation>
    <scope>NUCLEOTIDE SEQUENCE [LARGE SCALE GENOMIC DNA]</scope>
    <source>
        <strain evidence="2">TR0125</strain>
    </source>
</reference>
<dbReference type="Pfam" id="PF06475">
    <property type="entry name" value="Glycolipid_bind"/>
    <property type="match status" value="1"/>
</dbReference>
<dbReference type="InterPro" id="IPR009467">
    <property type="entry name" value="Glycolipid-bd_prot_put"/>
</dbReference>
<proteinExistence type="predicted"/>
<sequence length="178" mass="19691">MDAVWRSLDPEEPSLEHLCLTGWTRAEGTVVGVAGGRPYTLNYLVEIAPDGHPTFVGADVAGGAALTLRRSATGEWASGTRRPRPDLRGCADVDIRATPFTNTLPIRRLGLSVGESRELRAVWVDVPTLELRVARQRYKRTGEATYRYENLDSGYTNEITVDRFGLVTLYPGAFERLI</sequence>
<dbReference type="RefSeq" id="WP_103128522.1">
    <property type="nucleotide sequence ID" value="NZ_BFAG01000003.1"/>
</dbReference>
<dbReference type="SUPFAM" id="SSF159275">
    <property type="entry name" value="PA1994-like"/>
    <property type="match status" value="1"/>
</dbReference>
<keyword evidence="2" id="KW-1185">Reference proteome</keyword>
<dbReference type="AlphaFoldDB" id="A0A2I9CTH6"/>
<dbReference type="Proteomes" id="UP000236569">
    <property type="component" value="Unassembled WGS sequence"/>
</dbReference>
<comment type="caution">
    <text evidence="1">The sequence shown here is derived from an EMBL/GenBank/DDBJ whole genome shotgun (WGS) entry which is preliminary data.</text>
</comment>
<evidence type="ECO:0000313" key="1">
    <source>
        <dbReference type="EMBL" id="GBF05079.1"/>
    </source>
</evidence>
<evidence type="ECO:0000313" key="2">
    <source>
        <dbReference type="Proteomes" id="UP000236569"/>
    </source>
</evidence>
<gene>
    <name evidence="1" type="ORF">DAERI_030245</name>
</gene>
<dbReference type="OrthoDB" id="9814791at2"/>